<feature type="transmembrane region" description="Helical" evidence="1">
    <location>
        <begin position="78"/>
        <end position="99"/>
    </location>
</feature>
<dbReference type="Pfam" id="PF20152">
    <property type="entry name" value="DUF6534"/>
    <property type="match status" value="1"/>
</dbReference>
<feature type="transmembrane region" description="Helical" evidence="1">
    <location>
        <begin position="238"/>
        <end position="259"/>
    </location>
</feature>
<organism evidence="3 4">
    <name type="scientific">Amanita thiersii Skay4041</name>
    <dbReference type="NCBI Taxonomy" id="703135"/>
    <lineage>
        <taxon>Eukaryota</taxon>
        <taxon>Fungi</taxon>
        <taxon>Dikarya</taxon>
        <taxon>Basidiomycota</taxon>
        <taxon>Agaricomycotina</taxon>
        <taxon>Agaricomycetes</taxon>
        <taxon>Agaricomycetidae</taxon>
        <taxon>Agaricales</taxon>
        <taxon>Pluteineae</taxon>
        <taxon>Amanitaceae</taxon>
        <taxon>Amanita</taxon>
    </lineage>
</organism>
<dbReference type="EMBL" id="KZ302141">
    <property type="protein sequence ID" value="PFH47010.1"/>
    <property type="molecule type" value="Genomic_DNA"/>
</dbReference>
<evidence type="ECO:0000259" key="2">
    <source>
        <dbReference type="Pfam" id="PF20152"/>
    </source>
</evidence>
<accession>A0A2A9NH21</accession>
<feature type="transmembrane region" description="Helical" evidence="1">
    <location>
        <begin position="128"/>
        <end position="150"/>
    </location>
</feature>
<dbReference type="PANTHER" id="PTHR40465:SF1">
    <property type="entry name" value="DUF6534 DOMAIN-CONTAINING PROTEIN"/>
    <property type="match status" value="1"/>
</dbReference>
<evidence type="ECO:0000256" key="1">
    <source>
        <dbReference type="SAM" id="Phobius"/>
    </source>
</evidence>
<dbReference type="PANTHER" id="PTHR40465">
    <property type="entry name" value="CHROMOSOME 1, WHOLE GENOME SHOTGUN SEQUENCE"/>
    <property type="match status" value="1"/>
</dbReference>
<evidence type="ECO:0000313" key="3">
    <source>
        <dbReference type="EMBL" id="PFH47010.1"/>
    </source>
</evidence>
<dbReference type="OrthoDB" id="2536347at2759"/>
<gene>
    <name evidence="3" type="ORF">AMATHDRAFT_50616</name>
</gene>
<keyword evidence="4" id="KW-1185">Reference proteome</keyword>
<dbReference type="AlphaFoldDB" id="A0A2A9NH21"/>
<feature type="transmembrane region" description="Helical" evidence="1">
    <location>
        <begin position="43"/>
        <end position="66"/>
    </location>
</feature>
<dbReference type="InterPro" id="IPR045339">
    <property type="entry name" value="DUF6534"/>
</dbReference>
<reference evidence="3 4" key="1">
    <citation type="submission" date="2014-02" db="EMBL/GenBank/DDBJ databases">
        <title>Transposable element dynamics among asymbiotic and ectomycorrhizal Amanita fungi.</title>
        <authorList>
            <consortium name="DOE Joint Genome Institute"/>
            <person name="Hess J."/>
            <person name="Skrede I."/>
            <person name="Wolfe B."/>
            <person name="LaButti K."/>
            <person name="Ohm R.A."/>
            <person name="Grigoriev I.V."/>
            <person name="Pringle A."/>
        </authorList>
    </citation>
    <scope>NUCLEOTIDE SEQUENCE [LARGE SCALE GENOMIC DNA]</scope>
    <source>
        <strain evidence="3 4">SKay4041</strain>
    </source>
</reference>
<feature type="transmembrane region" description="Helical" evidence="1">
    <location>
        <begin position="12"/>
        <end position="31"/>
    </location>
</feature>
<feature type="domain" description="DUF6534" evidence="2">
    <location>
        <begin position="187"/>
        <end position="263"/>
    </location>
</feature>
<keyword evidence="1" id="KW-0472">Membrane</keyword>
<proteinExistence type="predicted"/>
<dbReference type="STRING" id="703135.A0A2A9NH21"/>
<keyword evidence="1" id="KW-1133">Transmembrane helix</keyword>
<name>A0A2A9NH21_9AGAR</name>
<keyword evidence="1" id="KW-0812">Transmembrane</keyword>
<feature type="transmembrane region" description="Helical" evidence="1">
    <location>
        <begin position="178"/>
        <end position="202"/>
    </location>
</feature>
<evidence type="ECO:0000313" key="4">
    <source>
        <dbReference type="Proteomes" id="UP000242287"/>
    </source>
</evidence>
<dbReference type="Proteomes" id="UP000242287">
    <property type="component" value="Unassembled WGS sequence"/>
</dbReference>
<protein>
    <recommendedName>
        <fullName evidence="2">DUF6534 domain-containing protein</fullName>
    </recommendedName>
</protein>
<sequence length="321" mass="35822">MDDFSKASFLTGIILSWNLYGILTVQTYLYYLAFPKDRKWTKCVVYAIYVLETVHTVIVTIGYNTFVDIPLAHPPVPIGQIVSNSLMFIFIPVTGGLAISESIDGNPVSLITTSVYAYRIRVVTQSRIVAWVLLVLSCVQFIAAVIFVAGPISGSAIREYISWLTGDGSLVLKRRNPIMAYIWLGVSVVCDVTVATIMVYALSKERILSKEMRWRISKLLRLTMETGAVTATSSWTKALYLVPMIILSKVYANALMVLLNNRMSIVGSRRRPPADLMITQLSELRFQPTHEERVGLHVNFETQRGRKSGEELCSTDAPSSV</sequence>